<dbReference type="PANTHER" id="PTHR30085">
    <property type="entry name" value="AMINO ACID ABC TRANSPORTER PERMEASE"/>
    <property type="match status" value="1"/>
</dbReference>
<gene>
    <name evidence="6" type="primary">peb1A_1</name>
    <name evidence="6" type="ORF">ERS672216_00034</name>
</gene>
<dbReference type="PROSITE" id="PS01039">
    <property type="entry name" value="SBP_BACTERIAL_3"/>
    <property type="match status" value="1"/>
</dbReference>
<accession>A0A128EBD2</accession>
<sequence length="269" mass="30023">MKKILTIILLSAIFVFGNDLATIQKTKTIRIGVRLAQPPFSQLNDSKEFVGFEVELAKKIGEDIVGKDGKVELIGVNAGDRIPFLNENKADLMIANFSKTPEREKQVLFSMPYLTNNTAVVSKKSSGIKRVADLYNVKVLVIPNTTTDEWIQKKGGFNIVYCSNTKDCFDKLQSGEGDAYIHTNILLAYLPLIDSSLELSIKVVGELEFIGAAVAKGNDDLMQAVNNQILELSKNGFFKQAYNDTLNPFYKGTIDKKYLLLDDLYNFFN</sequence>
<dbReference type="SMART" id="SM00062">
    <property type="entry name" value="PBPb"/>
    <property type="match status" value="1"/>
</dbReference>
<dbReference type="GO" id="GO:0006865">
    <property type="term" value="P:amino acid transport"/>
    <property type="evidence" value="ECO:0007669"/>
    <property type="project" value="TreeGrafter"/>
</dbReference>
<proteinExistence type="inferred from homology"/>
<dbReference type="GO" id="GO:0030288">
    <property type="term" value="C:outer membrane-bounded periplasmic space"/>
    <property type="evidence" value="ECO:0007669"/>
    <property type="project" value="TreeGrafter"/>
</dbReference>
<dbReference type="SUPFAM" id="SSF53850">
    <property type="entry name" value="Periplasmic binding protein-like II"/>
    <property type="match status" value="1"/>
</dbReference>
<keyword evidence="7" id="KW-1185">Reference proteome</keyword>
<evidence type="ECO:0000313" key="7">
    <source>
        <dbReference type="Proteomes" id="UP000069632"/>
    </source>
</evidence>
<evidence type="ECO:0000256" key="4">
    <source>
        <dbReference type="RuleBase" id="RU003744"/>
    </source>
</evidence>
<evidence type="ECO:0000259" key="5">
    <source>
        <dbReference type="SMART" id="SM00062"/>
    </source>
</evidence>
<evidence type="ECO:0000256" key="3">
    <source>
        <dbReference type="ARBA" id="ARBA00022729"/>
    </source>
</evidence>
<name>A0A128EBD2_9BACT</name>
<evidence type="ECO:0000313" key="6">
    <source>
        <dbReference type="EMBL" id="CZE45787.1"/>
    </source>
</evidence>
<comment type="similarity">
    <text evidence="1 4">Belongs to the bacterial solute-binding protein 3 family.</text>
</comment>
<dbReference type="GO" id="GO:0005576">
    <property type="term" value="C:extracellular region"/>
    <property type="evidence" value="ECO:0007669"/>
    <property type="project" value="TreeGrafter"/>
</dbReference>
<dbReference type="Gene3D" id="3.40.190.10">
    <property type="entry name" value="Periplasmic binding protein-like II"/>
    <property type="match status" value="2"/>
</dbReference>
<protein>
    <submittedName>
        <fullName evidence="6">Antigenic protein</fullName>
    </submittedName>
</protein>
<evidence type="ECO:0000256" key="2">
    <source>
        <dbReference type="ARBA" id="ARBA00022448"/>
    </source>
</evidence>
<keyword evidence="3" id="KW-0732">Signal</keyword>
<dbReference type="Pfam" id="PF00497">
    <property type="entry name" value="SBP_bac_3"/>
    <property type="match status" value="1"/>
</dbReference>
<dbReference type="InterPro" id="IPR051455">
    <property type="entry name" value="Bact_solute-bind_prot3"/>
</dbReference>
<dbReference type="EMBL" id="FIZP01000001">
    <property type="protein sequence ID" value="CZE45787.1"/>
    <property type="molecule type" value="Genomic_DNA"/>
</dbReference>
<dbReference type="InterPro" id="IPR018313">
    <property type="entry name" value="SBP_3_CS"/>
</dbReference>
<dbReference type="Proteomes" id="UP000069632">
    <property type="component" value="Unassembled WGS sequence"/>
</dbReference>
<feature type="domain" description="Solute-binding protein family 3/N-terminal" evidence="5">
    <location>
        <begin position="28"/>
        <end position="248"/>
    </location>
</feature>
<dbReference type="OrthoDB" id="5363083at2"/>
<dbReference type="PANTHER" id="PTHR30085:SF6">
    <property type="entry name" value="ABC TRANSPORTER GLUTAMINE-BINDING PROTEIN GLNH"/>
    <property type="match status" value="1"/>
</dbReference>
<dbReference type="AlphaFoldDB" id="A0A128EBD2"/>
<dbReference type="RefSeq" id="WP_075493586.1">
    <property type="nucleotide sequence ID" value="NZ_CP053844.1"/>
</dbReference>
<dbReference type="InterPro" id="IPR001638">
    <property type="entry name" value="Solute-binding_3/MltF_N"/>
</dbReference>
<reference evidence="6 7" key="1">
    <citation type="submission" date="2016-02" db="EMBL/GenBank/DDBJ databases">
        <authorList>
            <consortium name="Pathogen Informatics"/>
        </authorList>
    </citation>
    <scope>NUCLEOTIDE SEQUENCE [LARGE SCALE GENOMIC DNA]</scope>
    <source>
        <strain evidence="6 7">RC20</strain>
    </source>
</reference>
<keyword evidence="2" id="KW-0813">Transport</keyword>
<evidence type="ECO:0000256" key="1">
    <source>
        <dbReference type="ARBA" id="ARBA00010333"/>
    </source>
</evidence>
<organism evidence="6 7">
    <name type="scientific">Campylobacter geochelonis</name>
    <dbReference type="NCBI Taxonomy" id="1780362"/>
    <lineage>
        <taxon>Bacteria</taxon>
        <taxon>Pseudomonadati</taxon>
        <taxon>Campylobacterota</taxon>
        <taxon>Epsilonproteobacteria</taxon>
        <taxon>Campylobacterales</taxon>
        <taxon>Campylobacteraceae</taxon>
        <taxon>Campylobacter</taxon>
    </lineage>
</organism>